<dbReference type="RefSeq" id="WP_068048738.1">
    <property type="nucleotide sequence ID" value="NZ_JAAXOO010000002.1"/>
</dbReference>
<gene>
    <name evidence="3" type="ORF">HGA13_07405</name>
</gene>
<keyword evidence="4" id="KW-1185">Reference proteome</keyword>
<comment type="caution">
    <text evidence="3">The sequence shown here is derived from an EMBL/GenBank/DDBJ whole genome shotgun (WGS) entry which is preliminary data.</text>
</comment>
<protein>
    <submittedName>
        <fullName evidence="3">FAD-dependent oxidoreductase</fullName>
    </submittedName>
</protein>
<dbReference type="GO" id="GO:0016491">
    <property type="term" value="F:oxidoreductase activity"/>
    <property type="evidence" value="ECO:0007669"/>
    <property type="project" value="InterPro"/>
</dbReference>
<accession>A0A846XDT7</accession>
<proteinExistence type="predicted"/>
<evidence type="ECO:0000259" key="2">
    <source>
        <dbReference type="Pfam" id="PF01593"/>
    </source>
</evidence>
<feature type="compositionally biased region" description="Basic residues" evidence="1">
    <location>
        <begin position="10"/>
        <end position="24"/>
    </location>
</feature>
<evidence type="ECO:0000313" key="3">
    <source>
        <dbReference type="EMBL" id="NKY32900.1"/>
    </source>
</evidence>
<dbReference type="EMBL" id="JAAXOO010000002">
    <property type="protein sequence ID" value="NKY32900.1"/>
    <property type="molecule type" value="Genomic_DNA"/>
</dbReference>
<feature type="domain" description="Amine oxidase" evidence="2">
    <location>
        <begin position="38"/>
        <end position="485"/>
    </location>
</feature>
<dbReference type="InterPro" id="IPR002937">
    <property type="entry name" value="Amino_oxidase"/>
</dbReference>
<dbReference type="AlphaFoldDB" id="A0A846XDT7"/>
<dbReference type="Gene3D" id="3.50.50.60">
    <property type="entry name" value="FAD/NAD(P)-binding domain"/>
    <property type="match status" value="1"/>
</dbReference>
<reference evidence="3 4" key="1">
    <citation type="submission" date="2020-04" db="EMBL/GenBank/DDBJ databases">
        <title>MicrobeNet Type strains.</title>
        <authorList>
            <person name="Nicholson A.C."/>
        </authorList>
    </citation>
    <scope>NUCLEOTIDE SEQUENCE [LARGE SCALE GENOMIC DNA]</scope>
    <source>
        <strain evidence="3 4">DSM 45078</strain>
    </source>
</reference>
<dbReference type="InterPro" id="IPR050464">
    <property type="entry name" value="Zeta_carotene_desat/Oxidored"/>
</dbReference>
<dbReference type="Proteomes" id="UP000565715">
    <property type="component" value="Unassembled WGS sequence"/>
</dbReference>
<name>A0A846XDT7_9NOCA</name>
<dbReference type="PANTHER" id="PTHR42923">
    <property type="entry name" value="PROTOPORPHYRINOGEN OXIDASE"/>
    <property type="match status" value="1"/>
</dbReference>
<evidence type="ECO:0000256" key="1">
    <source>
        <dbReference type="SAM" id="MobiDB-lite"/>
    </source>
</evidence>
<organism evidence="3 4">
    <name type="scientific">Nocardia speluncae</name>
    <dbReference type="NCBI Taxonomy" id="419477"/>
    <lineage>
        <taxon>Bacteria</taxon>
        <taxon>Bacillati</taxon>
        <taxon>Actinomycetota</taxon>
        <taxon>Actinomycetes</taxon>
        <taxon>Mycobacteriales</taxon>
        <taxon>Nocardiaceae</taxon>
        <taxon>Nocardia</taxon>
    </lineage>
</organism>
<feature type="region of interest" description="Disordered" evidence="1">
    <location>
        <begin position="1"/>
        <end position="24"/>
    </location>
</feature>
<sequence length="525" mass="58404">MRADFGRDRRVVHHRAPQARNSRRLDHRPRVVIAGAGIAGLTAATGLAERGIAVEIIERRAHLGGRVGGWTDNLPDGTPITVNRGFHAFFRQYYNLRALLRRTDPQLHRLRAIDDYPLVDGHGRHDTFRRLPRTPPWNALAFAARSPTFPLHDLRRIDARAAAPLAAVSVPGIYDQLDHLDAETFLQRINFPATARHLAFDVFSRSFFAPPTQLSAAELATMFHIYFLGSSEGLLFDVPTSNYDTALWSPLRDYLSSHDVRIRTGATVTTVETGGDRAFRVREQDGRDSAADAVVLATDVTGLRAIVEQSPRLGDRAWRESIGQLRSAPSFLVYRIWLNKPVAPHRPAFLATGGLTPLDNVSVVNHYEQQARTWAESHNGAVLELHAYALPERRTPNQEHDIRARLRARLHDLYPETADAQILGEHLQWNQDCPLFGVGDHAHRPTVRTPHDGLVLAGDGIRIDLPVALMERAATTGWAAANALLTQWGLPGHDLYTVPTSGRNALLRRLATRYAAATSPAEDLR</sequence>
<dbReference type="Pfam" id="PF01593">
    <property type="entry name" value="Amino_oxidase"/>
    <property type="match status" value="1"/>
</dbReference>
<evidence type="ECO:0000313" key="4">
    <source>
        <dbReference type="Proteomes" id="UP000565715"/>
    </source>
</evidence>
<dbReference type="SUPFAM" id="SSF51905">
    <property type="entry name" value="FAD/NAD(P)-binding domain"/>
    <property type="match status" value="1"/>
</dbReference>
<dbReference type="InterPro" id="IPR036188">
    <property type="entry name" value="FAD/NAD-bd_sf"/>
</dbReference>
<dbReference type="PANTHER" id="PTHR42923:SF43">
    <property type="entry name" value="AMINE OXIDASE"/>
    <property type="match status" value="1"/>
</dbReference>